<dbReference type="Gene3D" id="1.10.20.10">
    <property type="entry name" value="Histone, subunit A"/>
    <property type="match status" value="1"/>
</dbReference>
<evidence type="ECO:0000313" key="2">
    <source>
        <dbReference type="EMBL" id="KAG2183444.1"/>
    </source>
</evidence>
<feature type="region of interest" description="Disordered" evidence="1">
    <location>
        <begin position="406"/>
        <end position="657"/>
    </location>
</feature>
<feature type="region of interest" description="Disordered" evidence="1">
    <location>
        <begin position="835"/>
        <end position="873"/>
    </location>
</feature>
<comment type="caution">
    <text evidence="2">The sequence shown here is derived from an EMBL/GenBank/DDBJ whole genome shotgun (WGS) entry which is preliminary data.</text>
</comment>
<name>A0A8H7ULR2_MORIS</name>
<dbReference type="EMBL" id="JAEPQZ010000003">
    <property type="protein sequence ID" value="KAG2183444.1"/>
    <property type="molecule type" value="Genomic_DNA"/>
</dbReference>
<dbReference type="OrthoDB" id="5382203at2759"/>
<sequence>MPANSPYNGKEYVSIQAASAIIAEVAPLRISSDALVALNQFLDEFLIMLLVQAQCLDLAQFKSAVAHTLSYSSLGKNAIVEAELELKSYLAIAEVDAELDVYERMRSQKFGPILLLNDVVQQIRHRTDEFGALVAPQAKMLSTPPKPGAIVSSIVAMYLTAIVEHIAEYVLLGVARTCEAEDMSHVRIKEVYSTLLEDTQVGSAFSSMDLKTRLEKRLNSNGQNGYVPGSPMTPTKYSVPMSPTSVNSDMSGVEGLGKNSGEYELNGDQLSIRSEPFMPRTEQPQRPSSRASQNSKSLPSMGKSNTYRPTSVLNQSSVNGGAGTPPSPKAKTGFRLFGKKKKAPKDMENGDIFARAASPSTENDSDDTKTMDFEELMMSGGTMKVTLTPNRLKSIEVNEKAVQQEKLQNTWRQKKPDNIEIVPPKTDTLKRTALQNLAQNNRSSIDSNASNSSASYRSPPPVPVRKAKRWPDAPAVPPLPASMRNNAILSQKNTPNQPSSPVPSAAPGSPTLSTRSMRTINSVTSLQSESDGEEPNRRDSLMSQSSTFSSIIKSAPAPPPNGTMSKPSTEPYRVDSQKSYSSDGKMETESSTSPNFTVSDNKTAVNRRTSMVIAPRPPRLARIQPRQHSSLVISTTGAEETAPIQSEQSISTEVSVSSQEAVPTTMAIETPILFQTVTSPEPVVPSPAAIPSPSPSPAPNPAQIAAQSATAASPEAINGEEEEEEYEDDDEEEDDSKEQTVSAFKATAHRTILGSVSGDSLSNNTSNRPTAKNWKRVTIVNSPSFPAIKDDGVKISTEDLLSLHSKMASSESVKAVMSLFEAFLAEHNVAHDKVDAGSRTPAEQASKKEAATATVTGEEAKPLANDSSVQTEPWAPTCEHLEKPLPPPKFESISEDKLESLLISDPADYIPVRVAPIITVTDCDETDAEERPLDLTEFDVDSSDEYSDVDDAIPMSRFSYPPEYRKAQYMDTKQVYESEDEEWYLDDSDNEFEQEDVPVPVHPEILEEKMAAEWLIGSDSIV</sequence>
<dbReference type="Proteomes" id="UP000654370">
    <property type="component" value="Unassembled WGS sequence"/>
</dbReference>
<proteinExistence type="predicted"/>
<feature type="compositionally biased region" description="Low complexity" evidence="1">
    <location>
        <begin position="440"/>
        <end position="457"/>
    </location>
</feature>
<accession>A0A8H7ULR2</accession>
<feature type="compositionally biased region" description="Polar residues" evidence="1">
    <location>
        <begin position="483"/>
        <end position="497"/>
    </location>
</feature>
<keyword evidence="3" id="KW-1185">Reference proteome</keyword>
<dbReference type="InterPro" id="IPR009072">
    <property type="entry name" value="Histone-fold"/>
</dbReference>
<feature type="compositionally biased region" description="Polar residues" evidence="1">
    <location>
        <begin position="626"/>
        <end position="657"/>
    </location>
</feature>
<protein>
    <submittedName>
        <fullName evidence="2">Uncharacterized protein</fullName>
    </submittedName>
</protein>
<feature type="compositionally biased region" description="Polar residues" evidence="1">
    <location>
        <begin position="232"/>
        <end position="250"/>
    </location>
</feature>
<gene>
    <name evidence="2" type="ORF">INT43_006450</name>
</gene>
<feature type="compositionally biased region" description="Pro residues" evidence="1">
    <location>
        <begin position="682"/>
        <end position="700"/>
    </location>
</feature>
<feature type="region of interest" description="Disordered" evidence="1">
    <location>
        <begin position="219"/>
        <end position="335"/>
    </location>
</feature>
<feature type="compositionally biased region" description="Acidic residues" evidence="1">
    <location>
        <begin position="718"/>
        <end position="736"/>
    </location>
</feature>
<feature type="compositionally biased region" description="Low complexity" evidence="1">
    <location>
        <begin position="541"/>
        <end position="555"/>
    </location>
</feature>
<evidence type="ECO:0000256" key="1">
    <source>
        <dbReference type="SAM" id="MobiDB-lite"/>
    </source>
</evidence>
<feature type="compositionally biased region" description="Polar residues" evidence="1">
    <location>
        <begin position="282"/>
        <end position="319"/>
    </location>
</feature>
<feature type="compositionally biased region" description="Polar residues" evidence="1">
    <location>
        <begin position="511"/>
        <end position="529"/>
    </location>
</feature>
<organism evidence="2 3">
    <name type="scientific">Mortierella isabellina</name>
    <name type="common">Filamentous fungus</name>
    <name type="synonym">Umbelopsis isabellina</name>
    <dbReference type="NCBI Taxonomy" id="91625"/>
    <lineage>
        <taxon>Eukaryota</taxon>
        <taxon>Fungi</taxon>
        <taxon>Fungi incertae sedis</taxon>
        <taxon>Mucoromycota</taxon>
        <taxon>Mucoromycotina</taxon>
        <taxon>Umbelopsidomycetes</taxon>
        <taxon>Umbelopsidales</taxon>
        <taxon>Umbelopsidaceae</taxon>
        <taxon>Umbelopsis</taxon>
    </lineage>
</organism>
<reference evidence="2" key="1">
    <citation type="submission" date="2020-12" db="EMBL/GenBank/DDBJ databases">
        <title>Metabolic potential, ecology and presence of endohyphal bacteria is reflected in genomic diversity of Mucoromycotina.</title>
        <authorList>
            <person name="Muszewska A."/>
            <person name="Okrasinska A."/>
            <person name="Steczkiewicz K."/>
            <person name="Drgas O."/>
            <person name="Orlowska M."/>
            <person name="Perlinska-Lenart U."/>
            <person name="Aleksandrzak-Piekarczyk T."/>
            <person name="Szatraj K."/>
            <person name="Zielenkiewicz U."/>
            <person name="Pilsyk S."/>
            <person name="Malc E."/>
            <person name="Mieczkowski P."/>
            <person name="Kruszewska J.S."/>
            <person name="Biernat P."/>
            <person name="Pawlowska J."/>
        </authorList>
    </citation>
    <scope>NUCLEOTIDE SEQUENCE</scope>
    <source>
        <strain evidence="2">WA0000067209</strain>
    </source>
</reference>
<feature type="compositionally biased region" description="Low complexity" evidence="1">
    <location>
        <begin position="701"/>
        <end position="717"/>
    </location>
</feature>
<feature type="compositionally biased region" description="Polar residues" evidence="1">
    <location>
        <begin position="589"/>
        <end position="609"/>
    </location>
</feature>
<feature type="region of interest" description="Disordered" evidence="1">
    <location>
        <begin position="679"/>
        <end position="746"/>
    </location>
</feature>
<dbReference type="AlphaFoldDB" id="A0A8H7ULR2"/>
<evidence type="ECO:0000313" key="3">
    <source>
        <dbReference type="Proteomes" id="UP000654370"/>
    </source>
</evidence>
<dbReference type="GO" id="GO:0046982">
    <property type="term" value="F:protein heterodimerization activity"/>
    <property type="evidence" value="ECO:0007669"/>
    <property type="project" value="InterPro"/>
</dbReference>